<evidence type="ECO:0000256" key="1">
    <source>
        <dbReference type="SAM" id="MobiDB-lite"/>
    </source>
</evidence>
<dbReference type="EMBL" id="LGRX02027943">
    <property type="protein sequence ID" value="KAK3248585.1"/>
    <property type="molecule type" value="Genomic_DNA"/>
</dbReference>
<accession>A0AAE0C6S2</accession>
<keyword evidence="3" id="KW-1185">Reference proteome</keyword>
<name>A0AAE0C6S2_9CHLO</name>
<comment type="caution">
    <text evidence="2">The sequence shown here is derived from an EMBL/GenBank/DDBJ whole genome shotgun (WGS) entry which is preliminary data.</text>
</comment>
<dbReference type="AlphaFoldDB" id="A0AAE0C6S2"/>
<feature type="region of interest" description="Disordered" evidence="1">
    <location>
        <begin position="1"/>
        <end position="22"/>
    </location>
</feature>
<reference evidence="2 3" key="1">
    <citation type="journal article" date="2015" name="Genome Biol. Evol.">
        <title>Comparative Genomics of a Bacterivorous Green Alga Reveals Evolutionary Causalities and Consequences of Phago-Mixotrophic Mode of Nutrition.</title>
        <authorList>
            <person name="Burns J.A."/>
            <person name="Paasch A."/>
            <person name="Narechania A."/>
            <person name="Kim E."/>
        </authorList>
    </citation>
    <scope>NUCLEOTIDE SEQUENCE [LARGE SCALE GENOMIC DNA]</scope>
    <source>
        <strain evidence="2 3">PLY_AMNH</strain>
    </source>
</reference>
<sequence length="208" mass="23224">MMQQQQHQDCHHHHHQQQQQKKNLLITTSGQIAILSVEVAASMISKVADPDAGVSAKKKAGANAEIERRMLSSYVLFDNKNPFPPRPANLDSKLLRMYPLYVDKTYDSLTKKSASSMKYEYSILTPALAFLHDILTYAEDTVDGASIDAEGASKSDTDFMRAKVKFLEGCVHQGTEDLVTDDLLKEYLDDFDKSKNKAVLHPPVKQAA</sequence>
<evidence type="ECO:0000313" key="3">
    <source>
        <dbReference type="Proteomes" id="UP001190700"/>
    </source>
</evidence>
<organism evidence="2 3">
    <name type="scientific">Cymbomonas tetramitiformis</name>
    <dbReference type="NCBI Taxonomy" id="36881"/>
    <lineage>
        <taxon>Eukaryota</taxon>
        <taxon>Viridiplantae</taxon>
        <taxon>Chlorophyta</taxon>
        <taxon>Pyramimonadophyceae</taxon>
        <taxon>Pyramimonadales</taxon>
        <taxon>Pyramimonadaceae</taxon>
        <taxon>Cymbomonas</taxon>
    </lineage>
</organism>
<dbReference type="Proteomes" id="UP001190700">
    <property type="component" value="Unassembled WGS sequence"/>
</dbReference>
<evidence type="ECO:0000313" key="2">
    <source>
        <dbReference type="EMBL" id="KAK3248585.1"/>
    </source>
</evidence>
<proteinExistence type="predicted"/>
<gene>
    <name evidence="2" type="ORF">CYMTET_41953</name>
</gene>
<protein>
    <submittedName>
        <fullName evidence="2">Uncharacterized protein</fullName>
    </submittedName>
</protein>